<name>E1QZP2_OLSUV</name>
<proteinExistence type="predicted"/>
<dbReference type="HOGENOM" id="CLU_1873324_0_0_11"/>
<dbReference type="GeneID" id="78512162"/>
<dbReference type="AlphaFoldDB" id="E1QZP2"/>
<dbReference type="RefSeq" id="WP_013251608.1">
    <property type="nucleotide sequence ID" value="NC_014363.1"/>
</dbReference>
<dbReference type="KEGG" id="ols:Olsu_0743"/>
<reference evidence="2 3" key="1">
    <citation type="journal article" date="2010" name="Stand. Genomic Sci.">
        <title>Complete genome sequence of Olsenella uli type strain (VPI D76D-27C).</title>
        <authorList>
            <person name="Goker M."/>
            <person name="Held B."/>
            <person name="Lucas S."/>
            <person name="Nolan M."/>
            <person name="Yasawong M."/>
            <person name="Glavina Del Rio T."/>
            <person name="Tice H."/>
            <person name="Cheng J.F."/>
            <person name="Bruce D."/>
            <person name="Detter J.C."/>
            <person name="Tapia R."/>
            <person name="Han C."/>
            <person name="Goodwin L."/>
            <person name="Pitluck S."/>
            <person name="Liolios K."/>
            <person name="Ivanova N."/>
            <person name="Mavromatis K."/>
            <person name="Mikhailova N."/>
            <person name="Pati A."/>
            <person name="Chen A."/>
            <person name="Palaniappan K."/>
            <person name="Land M."/>
            <person name="Hauser L."/>
            <person name="Chang Y.J."/>
            <person name="Jeffries C.D."/>
            <person name="Rohde M."/>
            <person name="Sikorski J."/>
            <person name="Pukall R."/>
            <person name="Woyke T."/>
            <person name="Bristow J."/>
            <person name="Eisen J.A."/>
            <person name="Markowitz V."/>
            <person name="Hugenholtz P."/>
            <person name="Kyrpides N.C."/>
            <person name="Klenk H.P."/>
            <person name="Lapidus A."/>
        </authorList>
    </citation>
    <scope>NUCLEOTIDE SEQUENCE [LARGE SCALE GENOMIC DNA]</scope>
    <source>
        <strain evidence="3">ATCC 49627 / DSM 7084 / CIP 109912 / JCM 12494 / NCIMB 702895 / VPI D76D-27C</strain>
    </source>
</reference>
<evidence type="ECO:0000256" key="1">
    <source>
        <dbReference type="SAM" id="MobiDB-lite"/>
    </source>
</evidence>
<protein>
    <submittedName>
        <fullName evidence="2">Uncharacterized protein</fullName>
    </submittedName>
</protein>
<accession>E1QZP2</accession>
<dbReference type="EMBL" id="CP002106">
    <property type="protein sequence ID" value="ADK67856.1"/>
    <property type="molecule type" value="Genomic_DNA"/>
</dbReference>
<dbReference type="Proteomes" id="UP000000333">
    <property type="component" value="Chromosome"/>
</dbReference>
<organism evidence="2 3">
    <name type="scientific">Olsenella uli (strain ATCC 49627 / DSM 7084 / CCUG 31166 / CIP 109912 / JCM 12494 / LMG 11480 / NCIMB 702895 / VPI D76D-27C)</name>
    <name type="common">Lactobacillus uli</name>
    <dbReference type="NCBI Taxonomy" id="633147"/>
    <lineage>
        <taxon>Bacteria</taxon>
        <taxon>Bacillati</taxon>
        <taxon>Actinomycetota</taxon>
        <taxon>Coriobacteriia</taxon>
        <taxon>Coriobacteriales</taxon>
        <taxon>Atopobiaceae</taxon>
        <taxon>Olsenella</taxon>
    </lineage>
</organism>
<sequence>MDICFDDCATPTIVQAILDHDELIMREVMTDRLRGELIGRLFAEGRGAGRPCGERPSGSRLDGYPDEMDDVYAGFPDFAALIEDECERREDRAREAEFDRMSTLVSALDEKGGLELLPPAMQDRSHLEKLMDEYGI</sequence>
<keyword evidence="3" id="KW-1185">Reference proteome</keyword>
<evidence type="ECO:0000313" key="3">
    <source>
        <dbReference type="Proteomes" id="UP000000333"/>
    </source>
</evidence>
<evidence type="ECO:0000313" key="2">
    <source>
        <dbReference type="EMBL" id="ADK67856.1"/>
    </source>
</evidence>
<gene>
    <name evidence="2" type="ordered locus">Olsu_0743</name>
</gene>
<dbReference type="PATRIC" id="fig|633147.7.peg.805"/>
<feature type="region of interest" description="Disordered" evidence="1">
    <location>
        <begin position="47"/>
        <end position="66"/>
    </location>
</feature>